<keyword evidence="2" id="KW-1185">Reference proteome</keyword>
<accession>V4LJ74</accession>
<dbReference type="KEGG" id="eus:EUTSA_v10023203mg"/>
<dbReference type="Gramene" id="ESQ50555">
    <property type="protein sequence ID" value="ESQ50555"/>
    <property type="gene ID" value="EUTSA_v10023203mg"/>
</dbReference>
<evidence type="ECO:0000313" key="2">
    <source>
        <dbReference type="Proteomes" id="UP000030689"/>
    </source>
</evidence>
<sequence>ENVGGRILWKHANFEKFNYVEAHELRMINNEWKECLPSLKKGNYNGDEPWLLYHQRGSSQATLYDPRRGRHYVSVDQNLEGARVLGSNMGWLMASDSVSVNPGRQHRFFVYNPFKAMRYNLPVLNIGYPLPSCVVRCGIVTKTVTQRNFYAIVVTDNFYALHVHYIGMRNGIWDVAWTLNPIPIFDDGDDDQHADYRGVESISPSENLLSIRMSDHRKYDLNLQTREWEVSEILGEDTMDWNRLSGLSIHQMKETLNLPAATPTSLELIGTKTDRHRVRNQFMSDDASTSEIDGVWLEVRA</sequence>
<gene>
    <name evidence="1" type="ORF">EUTSA_v10023203mg</name>
</gene>
<dbReference type="EMBL" id="KI517392">
    <property type="protein sequence ID" value="ESQ50555.1"/>
    <property type="molecule type" value="Genomic_DNA"/>
</dbReference>
<evidence type="ECO:0000313" key="1">
    <source>
        <dbReference type="EMBL" id="ESQ50555.1"/>
    </source>
</evidence>
<reference evidence="1 2" key="1">
    <citation type="journal article" date="2013" name="Front. Plant Sci.">
        <title>The Reference Genome of the Halophytic Plant Eutrema salsugineum.</title>
        <authorList>
            <person name="Yang R."/>
            <person name="Jarvis D.E."/>
            <person name="Chen H."/>
            <person name="Beilstein M.A."/>
            <person name="Grimwood J."/>
            <person name="Jenkins J."/>
            <person name="Shu S."/>
            <person name="Prochnik S."/>
            <person name="Xin M."/>
            <person name="Ma C."/>
            <person name="Schmutz J."/>
            <person name="Wing R.A."/>
            <person name="Mitchell-Olds T."/>
            <person name="Schumaker K.S."/>
            <person name="Wang X."/>
        </authorList>
    </citation>
    <scope>NUCLEOTIDE SEQUENCE [LARGE SCALE GENOMIC DNA]</scope>
</reference>
<organism evidence="1 2">
    <name type="scientific">Eutrema salsugineum</name>
    <name type="common">Saltwater cress</name>
    <name type="synonym">Sisymbrium salsugineum</name>
    <dbReference type="NCBI Taxonomy" id="72664"/>
    <lineage>
        <taxon>Eukaryota</taxon>
        <taxon>Viridiplantae</taxon>
        <taxon>Streptophyta</taxon>
        <taxon>Embryophyta</taxon>
        <taxon>Tracheophyta</taxon>
        <taxon>Spermatophyta</taxon>
        <taxon>Magnoliopsida</taxon>
        <taxon>eudicotyledons</taxon>
        <taxon>Gunneridae</taxon>
        <taxon>Pentapetalae</taxon>
        <taxon>rosids</taxon>
        <taxon>malvids</taxon>
        <taxon>Brassicales</taxon>
        <taxon>Brassicaceae</taxon>
        <taxon>Eutremeae</taxon>
        <taxon>Eutrema</taxon>
    </lineage>
</organism>
<name>V4LJ74_EUTSA</name>
<dbReference type="Proteomes" id="UP000030689">
    <property type="component" value="Unassembled WGS sequence"/>
</dbReference>
<feature type="non-terminal residue" evidence="1">
    <location>
        <position position="1"/>
    </location>
</feature>
<dbReference type="OrthoDB" id="1112077at2759"/>
<evidence type="ECO:0008006" key="3">
    <source>
        <dbReference type="Google" id="ProtNLM"/>
    </source>
</evidence>
<proteinExistence type="predicted"/>
<protein>
    <recommendedName>
        <fullName evidence="3">F-box associated domain-containing protein</fullName>
    </recommendedName>
</protein>
<dbReference type="AlphaFoldDB" id="V4LJ74"/>
<dbReference type="OMA" id="RMINNEW"/>